<dbReference type="EMBL" id="CABVGY010000014">
    <property type="protein sequence ID" value="VVM89406.1"/>
    <property type="molecule type" value="Genomic_DNA"/>
</dbReference>
<dbReference type="AlphaFoldDB" id="A0A5E6T875"/>
<proteinExistence type="predicted"/>
<dbReference type="OrthoDB" id="5951339at2"/>
<dbReference type="Gene3D" id="3.40.390.10">
    <property type="entry name" value="Collagenase (Catalytic Domain)"/>
    <property type="match status" value="1"/>
</dbReference>
<evidence type="ECO:0008006" key="3">
    <source>
        <dbReference type="Google" id="ProtNLM"/>
    </source>
</evidence>
<dbReference type="RefSeq" id="WP_150716586.1">
    <property type="nucleotide sequence ID" value="NZ_CABVGY010000014.1"/>
</dbReference>
<dbReference type="InterPro" id="IPR024079">
    <property type="entry name" value="MetalloPept_cat_dom_sf"/>
</dbReference>
<dbReference type="GO" id="GO:0008237">
    <property type="term" value="F:metallopeptidase activity"/>
    <property type="evidence" value="ECO:0007669"/>
    <property type="project" value="InterPro"/>
</dbReference>
<gene>
    <name evidence="1" type="ORF">PS659_02759</name>
</gene>
<evidence type="ECO:0000313" key="1">
    <source>
        <dbReference type="EMBL" id="VVM89406.1"/>
    </source>
</evidence>
<organism evidence="1 2">
    <name type="scientific">Pseudomonas fluorescens</name>
    <dbReference type="NCBI Taxonomy" id="294"/>
    <lineage>
        <taxon>Bacteria</taxon>
        <taxon>Pseudomonadati</taxon>
        <taxon>Pseudomonadota</taxon>
        <taxon>Gammaproteobacteria</taxon>
        <taxon>Pseudomonadales</taxon>
        <taxon>Pseudomonadaceae</taxon>
        <taxon>Pseudomonas</taxon>
    </lineage>
</organism>
<sequence length="196" mass="22492">MKKPISIIIVLHQDLQKYQKKDLYADYFSWLKTELESISGRDVRFFMYDHHEVPDLSGYNYRNEDSSAALQGWVTLINDWYKRALKLDEHEVNLTKILLLTRNNIHTKAGGLLGGTGGIGLIKGHCAIAAITSYRIPAHEIGHMFGATHEDGEVVYNGWWHDTIMLSDEFSNARGNAYRYSDKNRDNIRKYLGAFP</sequence>
<reference evidence="1 2" key="1">
    <citation type="submission" date="2019-09" db="EMBL/GenBank/DDBJ databases">
        <authorList>
            <person name="Chandra G."/>
            <person name="Truman W A."/>
        </authorList>
    </citation>
    <scope>NUCLEOTIDE SEQUENCE [LARGE SCALE GENOMIC DNA]</scope>
    <source>
        <strain evidence="1">PS659</strain>
    </source>
</reference>
<protein>
    <recommendedName>
        <fullName evidence="3">Peptidase M12B domain-containing protein</fullName>
    </recommendedName>
</protein>
<dbReference type="SUPFAM" id="SSF55486">
    <property type="entry name" value="Metalloproteases ('zincins'), catalytic domain"/>
    <property type="match status" value="1"/>
</dbReference>
<name>A0A5E6T875_PSEFL</name>
<accession>A0A5E6T875</accession>
<dbReference type="Proteomes" id="UP000326729">
    <property type="component" value="Unassembled WGS sequence"/>
</dbReference>
<evidence type="ECO:0000313" key="2">
    <source>
        <dbReference type="Proteomes" id="UP000326729"/>
    </source>
</evidence>